<dbReference type="AlphaFoldDB" id="A0A5P8K8R8"/>
<sequence>MVSKTRVVLGMLLLAALAIGTVLLLLAMDADPTWYKFLPTSIIGLGALVAHSSGWFNKKGT</sequence>
<protein>
    <submittedName>
        <fullName evidence="2">Uncharacterized protein</fullName>
    </submittedName>
</protein>
<feature type="transmembrane region" description="Helical" evidence="1">
    <location>
        <begin position="7"/>
        <end position="28"/>
    </location>
</feature>
<evidence type="ECO:0000313" key="2">
    <source>
        <dbReference type="EMBL" id="QFQ98929.1"/>
    </source>
</evidence>
<dbReference type="EMBL" id="CP045096">
    <property type="protein sequence ID" value="QFQ98929.1"/>
    <property type="molecule type" value="Genomic_DNA"/>
</dbReference>
<dbReference type="Proteomes" id="UP000327294">
    <property type="component" value="Chromosome"/>
</dbReference>
<dbReference type="KEGG" id="sphv:F9278_25360"/>
<keyword evidence="3" id="KW-1185">Reference proteome</keyword>
<reference evidence="2 3" key="1">
    <citation type="submission" date="2019-10" db="EMBL/GenBank/DDBJ databases">
        <title>Streptomyces sp. strain GY16 isolated from leaves of Broussonetia papyrifera.</title>
        <authorList>
            <person name="Mo P."/>
        </authorList>
    </citation>
    <scope>NUCLEOTIDE SEQUENCE [LARGE SCALE GENOMIC DNA]</scope>
    <source>
        <strain evidence="2 3">GY16</strain>
    </source>
</reference>
<keyword evidence="1" id="KW-0472">Membrane</keyword>
<evidence type="ECO:0000313" key="3">
    <source>
        <dbReference type="Proteomes" id="UP000327294"/>
    </source>
</evidence>
<gene>
    <name evidence="2" type="ORF">F9278_25360</name>
</gene>
<feature type="transmembrane region" description="Helical" evidence="1">
    <location>
        <begin position="34"/>
        <end position="56"/>
    </location>
</feature>
<keyword evidence="1" id="KW-1133">Transmembrane helix</keyword>
<keyword evidence="1" id="KW-0812">Transmembrane</keyword>
<dbReference type="RefSeq" id="WP_152170368.1">
    <property type="nucleotide sequence ID" value="NZ_CP045096.1"/>
</dbReference>
<accession>A0A5P8K8R8</accession>
<organism evidence="2 3">
    <name type="scientific">Streptomyces phaeolivaceus</name>
    <dbReference type="NCBI Taxonomy" id="2653200"/>
    <lineage>
        <taxon>Bacteria</taxon>
        <taxon>Bacillati</taxon>
        <taxon>Actinomycetota</taxon>
        <taxon>Actinomycetes</taxon>
        <taxon>Kitasatosporales</taxon>
        <taxon>Streptomycetaceae</taxon>
        <taxon>Streptomyces</taxon>
    </lineage>
</organism>
<evidence type="ECO:0000256" key="1">
    <source>
        <dbReference type="SAM" id="Phobius"/>
    </source>
</evidence>
<proteinExistence type="predicted"/>
<name>A0A5P8K8R8_9ACTN</name>